<evidence type="ECO:0000259" key="14">
    <source>
        <dbReference type="PROSITE" id="PS51918"/>
    </source>
</evidence>
<dbReference type="InterPro" id="IPR050105">
    <property type="entry name" value="MoCo_biosynth_MoaA/MoaC"/>
</dbReference>
<sequence length="361" mass="40650">MHVGENCGEPGERVNIGHDRTGEESDQSVRDRIQRPLRDLRISLTDRCNFRCRYCMPKEVFGPNFAFLPSNHLLTFEEITRLVKLFKEEGVRKIRLTGGEPLLRKGIDELVSSISQLGVDDIALTTNGSMLTNKMARRLKDAGLHRVTISLDSLDNDAFMAMNDVRFPVSKVLDAIHVATNVGLSPVKINMVVKRGWNEQSILAMANYFRGTGCVLRFIEYMDVGNSNGWNMNEVVMADEIISVIHSVWPLRRKPPKYVGEVAQRYEYLDGQGEIGVVASVTRAFCGACTRARLSSEGRLYTCLFASKGHDLRSMLRSGASDSELRSFISRVWLNRDDRYSELRSALSVRKNKVEMSHIGG</sequence>
<organism evidence="15 16">
    <name type="scientific">Alicyclobacillus fastidiosus</name>
    <dbReference type="NCBI Taxonomy" id="392011"/>
    <lineage>
        <taxon>Bacteria</taxon>
        <taxon>Bacillati</taxon>
        <taxon>Bacillota</taxon>
        <taxon>Bacilli</taxon>
        <taxon>Bacillales</taxon>
        <taxon>Alicyclobacillaceae</taxon>
        <taxon>Alicyclobacillus</taxon>
    </lineage>
</organism>
<evidence type="ECO:0000256" key="11">
    <source>
        <dbReference type="ARBA" id="ARBA00048697"/>
    </source>
</evidence>
<comment type="function">
    <text evidence="12">Catalyzes the cyclization of GTP to (8S)-3',8-cyclo-7,8-dihydroguanosine 5'-triphosphate.</text>
</comment>
<dbReference type="SFLD" id="SFLDS00029">
    <property type="entry name" value="Radical_SAM"/>
    <property type="match status" value="1"/>
</dbReference>
<feature type="binding site" evidence="12">
    <location>
        <position position="55"/>
    </location>
    <ligand>
        <name>[4Fe-4S] cluster</name>
        <dbReference type="ChEBI" id="CHEBI:49883"/>
        <label>1</label>
        <note>4Fe-4S-S-AdoMet</note>
    </ligand>
</feature>
<evidence type="ECO:0000313" key="15">
    <source>
        <dbReference type="EMBL" id="WAH40678.1"/>
    </source>
</evidence>
<dbReference type="NCBIfam" id="TIGR02666">
    <property type="entry name" value="moaA"/>
    <property type="match status" value="1"/>
</dbReference>
<keyword evidence="16" id="KW-1185">Reference proteome</keyword>
<dbReference type="SFLD" id="SFLDG01383">
    <property type="entry name" value="cyclic_pyranopterin_phosphate"/>
    <property type="match status" value="1"/>
</dbReference>
<evidence type="ECO:0000256" key="7">
    <source>
        <dbReference type="ARBA" id="ARBA00023014"/>
    </source>
</evidence>
<comment type="pathway">
    <text evidence="12">Cofactor biosynthesis; molybdopterin biosynthesis.</text>
</comment>
<feature type="binding site" evidence="12">
    <location>
        <position position="41"/>
    </location>
    <ligand>
        <name>GTP</name>
        <dbReference type="ChEBI" id="CHEBI:37565"/>
    </ligand>
</feature>
<feature type="binding site" evidence="12">
    <location>
        <position position="188"/>
    </location>
    <ligand>
        <name>GTP</name>
        <dbReference type="ChEBI" id="CHEBI:37565"/>
    </ligand>
</feature>
<feature type="compositionally biased region" description="Basic and acidic residues" evidence="13">
    <location>
        <begin position="10"/>
        <end position="29"/>
    </location>
</feature>
<dbReference type="InterPro" id="IPR010505">
    <property type="entry name" value="MoaA_twitch"/>
</dbReference>
<evidence type="ECO:0000256" key="8">
    <source>
        <dbReference type="ARBA" id="ARBA00023134"/>
    </source>
</evidence>
<dbReference type="InterPro" id="IPR013483">
    <property type="entry name" value="MoaA"/>
</dbReference>
<keyword evidence="5 12" id="KW-0547">Nucleotide-binding</keyword>
<keyword evidence="9 12" id="KW-0501">Molybdenum cofactor biosynthesis</keyword>
<evidence type="ECO:0000256" key="2">
    <source>
        <dbReference type="ARBA" id="ARBA00022485"/>
    </source>
</evidence>
<keyword evidence="6 12" id="KW-0408">Iron</keyword>
<dbReference type="SUPFAM" id="SSF102114">
    <property type="entry name" value="Radical SAM enzymes"/>
    <property type="match status" value="1"/>
</dbReference>
<evidence type="ECO:0000313" key="16">
    <source>
        <dbReference type="Proteomes" id="UP001164761"/>
    </source>
</evidence>
<dbReference type="PANTHER" id="PTHR22960">
    <property type="entry name" value="MOLYBDOPTERIN COFACTOR SYNTHESIS PROTEIN A"/>
    <property type="match status" value="1"/>
</dbReference>
<dbReference type="CDD" id="cd21117">
    <property type="entry name" value="Twitch_MoaA"/>
    <property type="match status" value="1"/>
</dbReference>
<dbReference type="SMART" id="SM00729">
    <property type="entry name" value="Elp3"/>
    <property type="match status" value="1"/>
</dbReference>
<dbReference type="InterPro" id="IPR000385">
    <property type="entry name" value="MoaA_NifB_PqqE_Fe-S-bd_CS"/>
</dbReference>
<comment type="catalytic activity">
    <reaction evidence="11 12">
        <text>GTP + AH2 + S-adenosyl-L-methionine = (8S)-3',8-cyclo-7,8-dihydroguanosine 5'-triphosphate + 5'-deoxyadenosine + L-methionine + A + H(+)</text>
        <dbReference type="Rhea" id="RHEA:49576"/>
        <dbReference type="ChEBI" id="CHEBI:13193"/>
        <dbReference type="ChEBI" id="CHEBI:15378"/>
        <dbReference type="ChEBI" id="CHEBI:17319"/>
        <dbReference type="ChEBI" id="CHEBI:17499"/>
        <dbReference type="ChEBI" id="CHEBI:37565"/>
        <dbReference type="ChEBI" id="CHEBI:57844"/>
        <dbReference type="ChEBI" id="CHEBI:59789"/>
        <dbReference type="ChEBI" id="CHEBI:131766"/>
        <dbReference type="EC" id="4.1.99.22"/>
    </reaction>
</comment>
<keyword evidence="8 12" id="KW-0342">GTP-binding</keyword>
<feature type="domain" description="Radical SAM core" evidence="14">
    <location>
        <begin position="32"/>
        <end position="251"/>
    </location>
</feature>
<feature type="binding site" evidence="12">
    <location>
        <position position="99"/>
    </location>
    <ligand>
        <name>S-adenosyl-L-methionine</name>
        <dbReference type="ChEBI" id="CHEBI:59789"/>
    </ligand>
</feature>
<feature type="region of interest" description="Disordered" evidence="13">
    <location>
        <begin position="1"/>
        <end position="29"/>
    </location>
</feature>
<feature type="binding site" evidence="12">
    <location>
        <position position="289"/>
    </location>
    <ligand>
        <name>[4Fe-4S] cluster</name>
        <dbReference type="ChEBI" id="CHEBI:49883"/>
        <label>2</label>
        <note>4Fe-4S-substrate</note>
    </ligand>
</feature>
<feature type="binding site" evidence="12">
    <location>
        <begin position="291"/>
        <end position="293"/>
    </location>
    <ligand>
        <name>GTP</name>
        <dbReference type="ChEBI" id="CHEBI:37565"/>
    </ligand>
</feature>
<comment type="similarity">
    <text evidence="12">Belongs to the radical SAM superfamily. MoaA family.</text>
</comment>
<evidence type="ECO:0000256" key="3">
    <source>
        <dbReference type="ARBA" id="ARBA00022691"/>
    </source>
</evidence>
<dbReference type="InterPro" id="IPR006638">
    <property type="entry name" value="Elp3/MiaA/NifB-like_rSAM"/>
</dbReference>
<feature type="binding site" evidence="12">
    <location>
        <position position="286"/>
    </location>
    <ligand>
        <name>[4Fe-4S] cluster</name>
        <dbReference type="ChEBI" id="CHEBI:49883"/>
        <label>2</label>
        <note>4Fe-4S-substrate</note>
    </ligand>
</feature>
<reference evidence="15" key="1">
    <citation type="submission" date="2022-08" db="EMBL/GenBank/DDBJ databases">
        <title>Alicyclobacillus fastidiosus DSM 17978, complete genome.</title>
        <authorList>
            <person name="Wang Q."/>
            <person name="Cai R."/>
            <person name="Wang Z."/>
        </authorList>
    </citation>
    <scope>NUCLEOTIDE SEQUENCE</scope>
    <source>
        <strain evidence="15">DSM 17978</strain>
    </source>
</reference>
<protein>
    <recommendedName>
        <fullName evidence="1 12">GTP 3',8-cyclase</fullName>
        <ecNumber evidence="1 12">4.1.99.22</ecNumber>
    </recommendedName>
    <alternativeName>
        <fullName evidence="12">Molybdenum cofactor biosynthesis protein A</fullName>
    </alternativeName>
</protein>
<dbReference type="InterPro" id="IPR058240">
    <property type="entry name" value="rSAM_sf"/>
</dbReference>
<dbReference type="GO" id="GO:0061798">
    <property type="term" value="F:GTP 3',8'-cyclase activity"/>
    <property type="evidence" value="ECO:0007669"/>
    <property type="project" value="UniProtKB-EC"/>
</dbReference>
<evidence type="ECO:0000256" key="4">
    <source>
        <dbReference type="ARBA" id="ARBA00022723"/>
    </source>
</evidence>
<evidence type="ECO:0000256" key="1">
    <source>
        <dbReference type="ARBA" id="ARBA00012167"/>
    </source>
</evidence>
<keyword evidence="4 12" id="KW-0479">Metal-binding</keyword>
<dbReference type="Pfam" id="PF04055">
    <property type="entry name" value="Radical_SAM"/>
    <property type="match status" value="1"/>
</dbReference>
<dbReference type="Pfam" id="PF06463">
    <property type="entry name" value="Mob_synth_C"/>
    <property type="match status" value="1"/>
</dbReference>
<comment type="subunit">
    <text evidence="12">Monomer and homodimer.</text>
</comment>
<evidence type="ECO:0000256" key="6">
    <source>
        <dbReference type="ARBA" id="ARBA00023004"/>
    </source>
</evidence>
<dbReference type="RefSeq" id="WP_268004575.1">
    <property type="nucleotide sequence ID" value="NZ_BSUT01000001.1"/>
</dbReference>
<feature type="binding site" evidence="12">
    <location>
        <position position="54"/>
    </location>
    <ligand>
        <name>S-adenosyl-L-methionine</name>
        <dbReference type="ChEBI" id="CHEBI:59789"/>
    </ligand>
</feature>
<evidence type="ECO:0000256" key="9">
    <source>
        <dbReference type="ARBA" id="ARBA00023150"/>
    </source>
</evidence>
<feature type="binding site" evidence="12">
    <location>
        <position position="303"/>
    </location>
    <ligand>
        <name>[4Fe-4S] cluster</name>
        <dbReference type="ChEBI" id="CHEBI:49883"/>
        <label>2</label>
        <note>4Fe-4S-substrate</note>
    </ligand>
</feature>
<dbReference type="Gene3D" id="3.20.20.70">
    <property type="entry name" value="Aldolase class I"/>
    <property type="match status" value="1"/>
</dbReference>
<dbReference type="PROSITE" id="PS01305">
    <property type="entry name" value="MOAA_NIFB_PQQE"/>
    <property type="match status" value="1"/>
</dbReference>
<dbReference type="InterPro" id="IPR007197">
    <property type="entry name" value="rSAM"/>
</dbReference>
<keyword evidence="3 12" id="KW-0949">S-adenosyl-L-methionine</keyword>
<gene>
    <name evidence="12 15" type="primary">moaA</name>
    <name evidence="15" type="ORF">NZD89_20585</name>
</gene>
<dbReference type="InterPro" id="IPR040064">
    <property type="entry name" value="MoaA-like"/>
</dbReference>
<dbReference type="SFLD" id="SFLDG01386">
    <property type="entry name" value="main_SPASM_domain-containing"/>
    <property type="match status" value="1"/>
</dbReference>
<evidence type="ECO:0000256" key="5">
    <source>
        <dbReference type="ARBA" id="ARBA00022741"/>
    </source>
</evidence>
<dbReference type="SFLD" id="SFLDG01067">
    <property type="entry name" value="SPASM/twitch_domain_containing"/>
    <property type="match status" value="1"/>
</dbReference>
<evidence type="ECO:0000256" key="12">
    <source>
        <dbReference type="HAMAP-Rule" id="MF_01225"/>
    </source>
</evidence>
<evidence type="ECO:0000256" key="13">
    <source>
        <dbReference type="SAM" id="MobiDB-lite"/>
    </source>
</evidence>
<keyword evidence="7 12" id="KW-0411">Iron-sulfur</keyword>
<feature type="binding site" evidence="12">
    <location>
        <position position="222"/>
    </location>
    <ligand>
        <name>S-adenosyl-L-methionine</name>
        <dbReference type="ChEBI" id="CHEBI:59789"/>
    </ligand>
</feature>
<keyword evidence="2 12" id="KW-0004">4Fe-4S</keyword>
<dbReference type="CDD" id="cd01335">
    <property type="entry name" value="Radical_SAM"/>
    <property type="match status" value="1"/>
</dbReference>
<feature type="binding site" evidence="12">
    <location>
        <position position="150"/>
    </location>
    <ligand>
        <name>S-adenosyl-L-methionine</name>
        <dbReference type="ChEBI" id="CHEBI:59789"/>
    </ligand>
</feature>
<dbReference type="HAMAP" id="MF_01225_B">
    <property type="entry name" value="MoaA_B"/>
    <property type="match status" value="1"/>
</dbReference>
<proteinExistence type="inferred from homology"/>
<dbReference type="EMBL" id="CP104067">
    <property type="protein sequence ID" value="WAH40678.1"/>
    <property type="molecule type" value="Genomic_DNA"/>
</dbReference>
<dbReference type="PROSITE" id="PS51918">
    <property type="entry name" value="RADICAL_SAM"/>
    <property type="match status" value="1"/>
</dbReference>
<keyword evidence="10 12" id="KW-0456">Lyase</keyword>
<dbReference type="EC" id="4.1.99.22" evidence="1 12"/>
<evidence type="ECO:0000256" key="10">
    <source>
        <dbReference type="ARBA" id="ARBA00023239"/>
    </source>
</evidence>
<name>A0ABY6ZD14_9BACL</name>
<comment type="cofactor">
    <cofactor evidence="12">
        <name>[4Fe-4S] cluster</name>
        <dbReference type="ChEBI" id="CHEBI:49883"/>
    </cofactor>
    <text evidence="12">Binds 2 [4Fe-4S] clusters. Binds 1 [4Fe-4S] cluster coordinated with 3 cysteines and an exchangeable S-adenosyl-L-methionine and 1 [4Fe-4S] cluster coordinated with 3 cysteines and the GTP-derived substrate.</text>
</comment>
<dbReference type="InterPro" id="IPR013785">
    <property type="entry name" value="Aldolase_TIM"/>
</dbReference>
<feature type="binding site" evidence="12">
    <location>
        <position position="48"/>
    </location>
    <ligand>
        <name>[4Fe-4S] cluster</name>
        <dbReference type="ChEBI" id="CHEBI:49883"/>
        <label>1</label>
        <note>4Fe-4S-S-AdoMet</note>
    </ligand>
</feature>
<feature type="binding site" evidence="12">
    <location>
        <position position="125"/>
    </location>
    <ligand>
        <name>GTP</name>
        <dbReference type="ChEBI" id="CHEBI:37565"/>
    </ligand>
</feature>
<dbReference type="PANTHER" id="PTHR22960:SF0">
    <property type="entry name" value="MOLYBDENUM COFACTOR BIOSYNTHESIS PROTEIN 1"/>
    <property type="match status" value="1"/>
</dbReference>
<dbReference type="Proteomes" id="UP001164761">
    <property type="component" value="Chromosome"/>
</dbReference>
<feature type="binding site" evidence="12">
    <location>
        <position position="52"/>
    </location>
    <ligand>
        <name>[4Fe-4S] cluster</name>
        <dbReference type="ChEBI" id="CHEBI:49883"/>
        <label>1</label>
        <note>4Fe-4S-S-AdoMet</note>
    </ligand>
</feature>
<feature type="binding site" evidence="12">
    <location>
        <position position="95"/>
    </location>
    <ligand>
        <name>GTP</name>
        <dbReference type="ChEBI" id="CHEBI:37565"/>
    </ligand>
</feature>
<accession>A0ABY6ZD14</accession>